<comment type="subcellular location">
    <subcellularLocation>
        <location evidence="1">Cell membrane</location>
        <topology evidence="1">Single-pass type I membrane protein</topology>
    </subcellularLocation>
</comment>
<dbReference type="GO" id="GO:0002250">
    <property type="term" value="P:adaptive immune response"/>
    <property type="evidence" value="ECO:0007669"/>
    <property type="project" value="UniProtKB-KW"/>
</dbReference>
<evidence type="ECO:0000256" key="9">
    <source>
        <dbReference type="ARBA" id="ARBA00022859"/>
    </source>
</evidence>
<dbReference type="Pfam" id="PF07686">
    <property type="entry name" value="V-set"/>
    <property type="match status" value="1"/>
</dbReference>
<dbReference type="Ensembl" id="ENSPANT00000072654.1">
    <property type="protein sequence ID" value="ENSPANP00000048004.1"/>
    <property type="gene ID" value="ENSPANG00000050115.1"/>
</dbReference>
<keyword evidence="9" id="KW-0391">Immunity</keyword>
<keyword evidence="14" id="KW-0325">Glycoprotein</keyword>
<reference evidence="20 21" key="1">
    <citation type="submission" date="2012-03" db="EMBL/GenBank/DDBJ databases">
        <title>Whole Genome Assembly of Papio anubis.</title>
        <authorList>
            <person name="Liu Y.L."/>
            <person name="Abraham K.A."/>
            <person name="Akbar H.A."/>
            <person name="Ali S.A."/>
            <person name="Anosike U.A."/>
            <person name="Aqrawi P.A."/>
            <person name="Arias F.A."/>
            <person name="Attaway T.A."/>
            <person name="Awwad R.A."/>
            <person name="Babu C.B."/>
            <person name="Bandaranaike D.B."/>
            <person name="Battles P.B."/>
            <person name="Bell A.B."/>
            <person name="Beltran B.B."/>
            <person name="Berhane-Mersha D.B."/>
            <person name="Bess C.B."/>
            <person name="Bickham C.B."/>
            <person name="Bolden T.B."/>
            <person name="Carter K.C."/>
            <person name="Chau D.C."/>
            <person name="Chavez A.C."/>
            <person name="Clerc-Blankenburg K.C."/>
            <person name="Coyle M.C."/>
            <person name="Dao M.D."/>
            <person name="Davila M.L.D."/>
            <person name="Davy-Carroll L.D."/>
            <person name="Denson S.D."/>
            <person name="Dinh H.D."/>
            <person name="Fernandez S.F."/>
            <person name="Fernando P.F."/>
            <person name="Forbes L.F."/>
            <person name="Francis C.F."/>
            <person name="Francisco L.F."/>
            <person name="Fu Q.F."/>
            <person name="Garcia-Iii R.G."/>
            <person name="Garrett T.G."/>
            <person name="Gross S.G."/>
            <person name="Gubbala S.G."/>
            <person name="Hirani K.H."/>
            <person name="Hogues M.H."/>
            <person name="Hollins B.H."/>
            <person name="Jackson L.J."/>
            <person name="Javaid M.J."/>
            <person name="Jhangiani S.J."/>
            <person name="Johnson A.J."/>
            <person name="Johnson B.J."/>
            <person name="Jones J.J."/>
            <person name="Joshi V.J."/>
            <person name="Kalu J.K."/>
            <person name="Khan N.K."/>
            <person name="Korchina V.K."/>
            <person name="Kovar C.K."/>
            <person name="Lago L.L."/>
            <person name="Lara F.L."/>
            <person name="Le T.-K.L."/>
            <person name="Lee S.L."/>
            <person name="Legall-Iii F.L."/>
            <person name="Lemon S.L."/>
            <person name="Liu J.L."/>
            <person name="Liu Y.-S.L."/>
            <person name="Liyanage D.L."/>
            <person name="Lopez J.L."/>
            <person name="Lorensuhewa L.L."/>
            <person name="Mata R.M."/>
            <person name="Mathew T.M."/>
            <person name="Mercado C.M."/>
            <person name="Mercado I.M."/>
            <person name="Morales K.M."/>
            <person name="Morgan M.M."/>
            <person name="Munidasa M.M."/>
            <person name="Ngo D.N."/>
            <person name="Nguyen L.N."/>
            <person name="Nguyen T.N."/>
            <person name="Nguyen N.N."/>
            <person name="Obregon M.O."/>
            <person name="Okwuonu G.O."/>
            <person name="Ongeri F.O."/>
            <person name="Onwere C.O."/>
            <person name="Osifeso I.O."/>
            <person name="Parra A.P."/>
            <person name="Patil S.P."/>
            <person name="Perez A.P."/>
            <person name="Perez Y.P."/>
            <person name="Pham C.P."/>
            <person name="Pu L.-L.P."/>
            <person name="Puazo M.P."/>
            <person name="Quiroz J.Q."/>
            <person name="Rouhana J.R."/>
            <person name="Ruiz M.R."/>
            <person name="Ruiz S.-J.R."/>
            <person name="Saada N.S."/>
            <person name="Santibanez J.S."/>
            <person name="Scheel M.S."/>
            <person name="Schneider B.S."/>
            <person name="Simmons D.S."/>
            <person name="Sisson I.S."/>
            <person name="Tang L.-Y.T."/>
            <person name="Thornton R.T."/>
            <person name="Tisius J.T."/>
            <person name="Toledanes G.T."/>
            <person name="Trejos Z.T."/>
            <person name="Usmani K.U."/>
            <person name="Varghese R.V."/>
            <person name="Vattathil S.V."/>
            <person name="Vee V.V."/>
            <person name="Walker D.W."/>
            <person name="Weissenberger G.W."/>
            <person name="White C.W."/>
            <person name="Williams A.W."/>
            <person name="Woodworth J.W."/>
            <person name="Wright R.W."/>
            <person name="Zhu Y.Z."/>
            <person name="Han Y.H."/>
            <person name="Newsham I.N."/>
            <person name="Nazareth L.N."/>
            <person name="Worley K.W."/>
            <person name="Muzny D.M."/>
            <person name="Rogers J.R."/>
            <person name="Gibbs R.G."/>
        </authorList>
    </citation>
    <scope>NUCLEOTIDE SEQUENCE [LARGE SCALE GENOMIC DNA]</scope>
</reference>
<dbReference type="InterPro" id="IPR042379">
    <property type="entry name" value="PDCD1"/>
</dbReference>
<dbReference type="GO" id="GO:0070234">
    <property type="term" value="P:positive regulation of T cell apoptotic process"/>
    <property type="evidence" value="ECO:0007669"/>
    <property type="project" value="TreeGrafter"/>
</dbReference>
<dbReference type="InterPro" id="IPR013106">
    <property type="entry name" value="Ig_V-set"/>
</dbReference>
<evidence type="ECO:0000256" key="8">
    <source>
        <dbReference type="ARBA" id="ARBA00022843"/>
    </source>
</evidence>
<dbReference type="GO" id="GO:0006915">
    <property type="term" value="P:apoptotic process"/>
    <property type="evidence" value="ECO:0007669"/>
    <property type="project" value="UniProtKB-KW"/>
</dbReference>
<evidence type="ECO:0000313" key="20">
    <source>
        <dbReference type="Ensembl" id="ENSPANP00000048004.1"/>
    </source>
</evidence>
<keyword evidence="5 18" id="KW-0812">Transmembrane</keyword>
<evidence type="ECO:0000256" key="3">
    <source>
        <dbReference type="ARBA" id="ARBA00022499"/>
    </source>
</evidence>
<evidence type="ECO:0000256" key="12">
    <source>
        <dbReference type="ARBA" id="ARBA00023136"/>
    </source>
</evidence>
<evidence type="ECO:0000256" key="15">
    <source>
        <dbReference type="ARBA" id="ARBA00023319"/>
    </source>
</evidence>
<dbReference type="PROSITE" id="PS50835">
    <property type="entry name" value="IG_LIKE"/>
    <property type="match status" value="1"/>
</dbReference>
<keyword evidence="4" id="KW-0597">Phosphoprotein</keyword>
<evidence type="ECO:0000256" key="14">
    <source>
        <dbReference type="ARBA" id="ARBA00023180"/>
    </source>
</evidence>
<dbReference type="InterPro" id="IPR007110">
    <property type="entry name" value="Ig-like_dom"/>
</dbReference>
<keyword evidence="8" id="KW-0832">Ubl conjugation</keyword>
<keyword evidence="11" id="KW-1064">Adaptive immunity</keyword>
<evidence type="ECO:0000256" key="13">
    <source>
        <dbReference type="ARBA" id="ARBA00023157"/>
    </source>
</evidence>
<evidence type="ECO:0000313" key="21">
    <source>
        <dbReference type="Proteomes" id="UP000028761"/>
    </source>
</evidence>
<dbReference type="FunFam" id="2.60.40.10:FF:001952">
    <property type="entry name" value="Programmed cell death protein 1"/>
    <property type="match status" value="1"/>
</dbReference>
<dbReference type="GO" id="GO:0050868">
    <property type="term" value="P:negative regulation of T cell activation"/>
    <property type="evidence" value="ECO:0007669"/>
    <property type="project" value="Ensembl"/>
</dbReference>
<evidence type="ECO:0000256" key="17">
    <source>
        <dbReference type="SAM" id="MobiDB-lite"/>
    </source>
</evidence>
<evidence type="ECO:0000256" key="7">
    <source>
        <dbReference type="ARBA" id="ARBA00022729"/>
    </source>
</evidence>
<dbReference type="Gene3D" id="2.60.40.10">
    <property type="entry name" value="Immunoglobulins"/>
    <property type="match status" value="1"/>
</dbReference>
<sequence>MWAGGRGGFAGPPSPFLTSLHLSESPDRPWNPPTFSPALLLVTEGDNATFTCSFSNASESFVLNWYRMSPSNQTDKLAAFPEDRSQPGQDCRFRVTQLPNGRDFHMSVVRARRNDSGTYLCGAISLAPKAQIKESLRAELRVTGAASEAPGQGRAEPVLGGCPLLHRSTSSRVVGQGPPGSSPGLCSTPGERYRHPCPLALEAPQSLQSALTPALTLQPDPVLTPDLCVLLERRAEVPTTHPSPSPRPAGQFQALVVGVVGGLLGSLVLLVWVLAVICSRAAQGTIEARRTGQPLKEDPSAVPVFSVDYGELDFQWREKTPEPPAPCVPEQTEYATIVFPSGLGTSSPARRGSADGPRSPRPLRPEDGHCSWPL</sequence>
<dbReference type="GO" id="GO:0002841">
    <property type="term" value="P:negative regulation of T cell mediated immune response to tumor cell"/>
    <property type="evidence" value="ECO:0007669"/>
    <property type="project" value="Ensembl"/>
</dbReference>
<keyword evidence="7" id="KW-0732">Signal</keyword>
<evidence type="ECO:0000256" key="5">
    <source>
        <dbReference type="ARBA" id="ARBA00022692"/>
    </source>
</evidence>
<evidence type="ECO:0000256" key="6">
    <source>
        <dbReference type="ARBA" id="ARBA00022703"/>
    </source>
</evidence>
<dbReference type="PANTHER" id="PTHR15264:SF2">
    <property type="entry name" value="PROGRAMMED CELL DEATH PROTEIN 1"/>
    <property type="match status" value="1"/>
</dbReference>
<keyword evidence="3" id="KW-1017">Isopeptide bond</keyword>
<dbReference type="SMART" id="SM00409">
    <property type="entry name" value="IG"/>
    <property type="match status" value="1"/>
</dbReference>
<keyword evidence="13" id="KW-1015">Disulfide bond</keyword>
<evidence type="ECO:0000256" key="16">
    <source>
        <dbReference type="ARBA" id="ARBA00071578"/>
    </source>
</evidence>
<dbReference type="InterPro" id="IPR013783">
    <property type="entry name" value="Ig-like_fold"/>
</dbReference>
<feature type="compositionally biased region" description="Basic and acidic residues" evidence="17">
    <location>
        <begin position="363"/>
        <end position="374"/>
    </location>
</feature>
<evidence type="ECO:0000256" key="2">
    <source>
        <dbReference type="ARBA" id="ARBA00022475"/>
    </source>
</evidence>
<accession>A0A8I5N5U6</accession>
<keyword evidence="10 18" id="KW-1133">Transmembrane helix</keyword>
<keyword evidence="2" id="KW-1003">Cell membrane</keyword>
<evidence type="ECO:0000259" key="19">
    <source>
        <dbReference type="PROSITE" id="PS50835"/>
    </source>
</evidence>
<feature type="domain" description="Ig-like" evidence="19">
    <location>
        <begin position="33"/>
        <end position="143"/>
    </location>
</feature>
<dbReference type="GO" id="GO:0009897">
    <property type="term" value="C:external side of plasma membrane"/>
    <property type="evidence" value="ECO:0007669"/>
    <property type="project" value="TreeGrafter"/>
</dbReference>
<keyword evidence="15" id="KW-0393">Immunoglobulin domain</keyword>
<dbReference type="PANTHER" id="PTHR15264">
    <property type="entry name" value="PROGRAMMED CELL DEATH PROTEIN 1"/>
    <property type="match status" value="1"/>
</dbReference>
<keyword evidence="12 18" id="KW-0472">Membrane</keyword>
<dbReference type="SUPFAM" id="SSF48726">
    <property type="entry name" value="Immunoglobulin"/>
    <property type="match status" value="1"/>
</dbReference>
<keyword evidence="21" id="KW-1185">Reference proteome</keyword>
<feature type="region of interest" description="Disordered" evidence="17">
    <location>
        <begin position="339"/>
        <end position="374"/>
    </location>
</feature>
<dbReference type="GO" id="GO:0038023">
    <property type="term" value="F:signaling receptor activity"/>
    <property type="evidence" value="ECO:0007669"/>
    <property type="project" value="Ensembl"/>
</dbReference>
<dbReference type="SMART" id="SM00406">
    <property type="entry name" value="IGv"/>
    <property type="match status" value="1"/>
</dbReference>
<dbReference type="CDD" id="cd16088">
    <property type="entry name" value="IgV_PD1"/>
    <property type="match status" value="1"/>
</dbReference>
<proteinExistence type="predicted"/>
<gene>
    <name evidence="20" type="primary">PDCD1</name>
</gene>
<keyword evidence="6" id="KW-0053">Apoptosis</keyword>
<evidence type="ECO:0000256" key="11">
    <source>
        <dbReference type="ARBA" id="ARBA00023130"/>
    </source>
</evidence>
<dbReference type="GeneTree" id="ENSGT00390000013662"/>
<evidence type="ECO:0000256" key="1">
    <source>
        <dbReference type="ARBA" id="ARBA00004251"/>
    </source>
</evidence>
<dbReference type="AlphaFoldDB" id="A0A8I5N5U6"/>
<reference evidence="20" key="2">
    <citation type="submission" date="2025-08" db="UniProtKB">
        <authorList>
            <consortium name="Ensembl"/>
        </authorList>
    </citation>
    <scope>IDENTIFICATION</scope>
</reference>
<evidence type="ECO:0000256" key="10">
    <source>
        <dbReference type="ARBA" id="ARBA00022989"/>
    </source>
</evidence>
<dbReference type="InterPro" id="IPR003599">
    <property type="entry name" value="Ig_sub"/>
</dbReference>
<feature type="transmembrane region" description="Helical" evidence="18">
    <location>
        <begin position="252"/>
        <end position="277"/>
    </location>
</feature>
<dbReference type="InterPro" id="IPR036179">
    <property type="entry name" value="Ig-like_dom_sf"/>
</dbReference>
<reference evidence="20" key="3">
    <citation type="submission" date="2025-09" db="UniProtKB">
        <authorList>
            <consortium name="Ensembl"/>
        </authorList>
    </citation>
    <scope>IDENTIFICATION</scope>
</reference>
<evidence type="ECO:0000256" key="4">
    <source>
        <dbReference type="ARBA" id="ARBA00022553"/>
    </source>
</evidence>
<evidence type="ECO:0000256" key="18">
    <source>
        <dbReference type="SAM" id="Phobius"/>
    </source>
</evidence>
<dbReference type="Proteomes" id="UP000028761">
    <property type="component" value="Chromosome 10"/>
</dbReference>
<name>A0A8I5N5U6_PAPAN</name>
<organism evidence="20 21">
    <name type="scientific">Papio anubis</name>
    <name type="common">Olive baboon</name>
    <dbReference type="NCBI Taxonomy" id="9555"/>
    <lineage>
        <taxon>Eukaryota</taxon>
        <taxon>Metazoa</taxon>
        <taxon>Chordata</taxon>
        <taxon>Craniata</taxon>
        <taxon>Vertebrata</taxon>
        <taxon>Euteleostomi</taxon>
        <taxon>Mammalia</taxon>
        <taxon>Eutheria</taxon>
        <taxon>Euarchontoglires</taxon>
        <taxon>Primates</taxon>
        <taxon>Haplorrhini</taxon>
        <taxon>Catarrhini</taxon>
        <taxon>Cercopithecidae</taxon>
        <taxon>Cercopithecinae</taxon>
        <taxon>Papio</taxon>
    </lineage>
</organism>
<protein>
    <recommendedName>
        <fullName evidence="16">Programmed cell death protein 1</fullName>
    </recommendedName>
</protein>